<evidence type="ECO:0000256" key="11">
    <source>
        <dbReference type="ARBA" id="ARBA00022989"/>
    </source>
</evidence>
<dbReference type="GO" id="GO:0005743">
    <property type="term" value="C:mitochondrial inner membrane"/>
    <property type="evidence" value="ECO:0007669"/>
    <property type="project" value="UniProtKB-SubCell"/>
</dbReference>
<keyword evidence="13 17" id="KW-0830">Ubiquinone</keyword>
<feature type="domain" description="NADH dehydrogenase subunit 5 C-terminal" evidence="20">
    <location>
        <begin position="501"/>
        <end position="626"/>
    </location>
</feature>
<feature type="transmembrane region" description="Helical" evidence="17">
    <location>
        <begin position="607"/>
        <end position="626"/>
    </location>
</feature>
<dbReference type="PANTHER" id="PTHR42829">
    <property type="entry name" value="NADH-UBIQUINONE OXIDOREDUCTASE CHAIN 5"/>
    <property type="match status" value="1"/>
</dbReference>
<keyword evidence="10" id="KW-0249">Electron transport</keyword>
<keyword evidence="5 17" id="KW-0813">Transport</keyword>
<dbReference type="Pfam" id="PF00361">
    <property type="entry name" value="Proton_antipo_M"/>
    <property type="match status" value="1"/>
</dbReference>
<proteinExistence type="inferred from homology"/>
<organism evidence="21">
    <name type="scientific">Pertusaria propinqua</name>
    <dbReference type="NCBI Taxonomy" id="2283411"/>
    <lineage>
        <taxon>Eukaryota</taxon>
        <taxon>Fungi</taxon>
        <taxon>Dikarya</taxon>
        <taxon>Ascomycota</taxon>
        <taxon>Pezizomycotina</taxon>
        <taxon>Lecanoromycetes</taxon>
        <taxon>OSLEUM clade</taxon>
        <taxon>Ostropomycetidae</taxon>
        <taxon>Pertusariales</taxon>
        <taxon>Pertusariaceae</taxon>
        <taxon>Pertusaria</taxon>
    </lineage>
</organism>
<keyword evidence="6" id="KW-0679">Respiratory chain</keyword>
<evidence type="ECO:0000256" key="10">
    <source>
        <dbReference type="ARBA" id="ARBA00022982"/>
    </source>
</evidence>
<evidence type="ECO:0000259" key="19">
    <source>
        <dbReference type="Pfam" id="PF00662"/>
    </source>
</evidence>
<dbReference type="PANTHER" id="PTHR42829:SF2">
    <property type="entry name" value="NADH-UBIQUINONE OXIDOREDUCTASE CHAIN 5"/>
    <property type="match status" value="1"/>
</dbReference>
<keyword evidence="8" id="KW-0999">Mitochondrion inner membrane</keyword>
<dbReference type="GO" id="GO:0003954">
    <property type="term" value="F:NADH dehydrogenase activity"/>
    <property type="evidence" value="ECO:0007669"/>
    <property type="project" value="TreeGrafter"/>
</dbReference>
<feature type="transmembrane region" description="Helical" evidence="17">
    <location>
        <begin position="298"/>
        <end position="319"/>
    </location>
</feature>
<evidence type="ECO:0000256" key="8">
    <source>
        <dbReference type="ARBA" id="ARBA00022792"/>
    </source>
</evidence>
<dbReference type="NCBIfam" id="NF005141">
    <property type="entry name" value="PRK06590.1"/>
    <property type="match status" value="1"/>
</dbReference>
<geneLocation type="mitochondrion" evidence="21"/>
<feature type="transmembrane region" description="Helical" evidence="17">
    <location>
        <begin position="79"/>
        <end position="99"/>
    </location>
</feature>
<name>A0A482JW86_9LECA</name>
<accession>A0A482JW86</accession>
<comment type="catalytic activity">
    <reaction evidence="16 17">
        <text>a ubiquinone + NADH + 5 H(+)(in) = a ubiquinol + NAD(+) + 4 H(+)(out)</text>
        <dbReference type="Rhea" id="RHEA:29091"/>
        <dbReference type="Rhea" id="RHEA-COMP:9565"/>
        <dbReference type="Rhea" id="RHEA-COMP:9566"/>
        <dbReference type="ChEBI" id="CHEBI:15378"/>
        <dbReference type="ChEBI" id="CHEBI:16389"/>
        <dbReference type="ChEBI" id="CHEBI:17976"/>
        <dbReference type="ChEBI" id="CHEBI:57540"/>
        <dbReference type="ChEBI" id="CHEBI:57945"/>
        <dbReference type="EC" id="7.1.1.2"/>
    </reaction>
</comment>
<dbReference type="InterPro" id="IPR018393">
    <property type="entry name" value="NADHpl_OxRdtase_5_subgr"/>
</dbReference>
<dbReference type="InterPro" id="IPR003945">
    <property type="entry name" value="NU5C-like"/>
</dbReference>
<feature type="transmembrane region" description="Helical" evidence="17">
    <location>
        <begin position="361"/>
        <end position="387"/>
    </location>
</feature>
<feature type="transmembrane region" description="Helical" evidence="17">
    <location>
        <begin position="270"/>
        <end position="291"/>
    </location>
</feature>
<feature type="transmembrane region" description="Helical" evidence="17">
    <location>
        <begin position="505"/>
        <end position="528"/>
    </location>
</feature>
<dbReference type="GO" id="GO:0015990">
    <property type="term" value="P:electron transport coupled proton transport"/>
    <property type="evidence" value="ECO:0007669"/>
    <property type="project" value="TreeGrafter"/>
</dbReference>
<evidence type="ECO:0000313" key="21">
    <source>
        <dbReference type="EMBL" id="QBP39467.1"/>
    </source>
</evidence>
<evidence type="ECO:0000256" key="2">
    <source>
        <dbReference type="ARBA" id="ARBA00004448"/>
    </source>
</evidence>
<feature type="transmembrane region" description="Helical" evidence="17">
    <location>
        <begin position="21"/>
        <end position="46"/>
    </location>
</feature>
<feature type="domain" description="NADH:quinone oxidoreductase/Mrp antiporter transmembrane" evidence="18">
    <location>
        <begin position="128"/>
        <end position="414"/>
    </location>
</feature>
<comment type="function">
    <text evidence="17">Core subunit of the mitochondrial membrane respiratory chain NADH dehydrogenase (Complex I) which catalyzes electron transfer from NADH through the respiratory chain, using ubiquinone as an electron acceptor. Essential for the catalytic activity and assembly of complex I.</text>
</comment>
<feature type="transmembrane region" description="Helical" evidence="17">
    <location>
        <begin position="140"/>
        <end position="158"/>
    </location>
</feature>
<dbReference type="Gene3D" id="1.20.5.2700">
    <property type="match status" value="1"/>
</dbReference>
<feature type="transmembrane region" description="Helical" evidence="17">
    <location>
        <begin position="111"/>
        <end position="134"/>
    </location>
</feature>
<keyword evidence="12 17" id="KW-0520">NAD</keyword>
<dbReference type="InterPro" id="IPR001750">
    <property type="entry name" value="ND/Mrp_TM"/>
</dbReference>
<evidence type="ECO:0000259" key="18">
    <source>
        <dbReference type="Pfam" id="PF00361"/>
    </source>
</evidence>
<evidence type="ECO:0000256" key="5">
    <source>
        <dbReference type="ARBA" id="ARBA00022448"/>
    </source>
</evidence>
<feature type="transmembrane region" description="Helical" evidence="17">
    <location>
        <begin position="170"/>
        <end position="188"/>
    </location>
</feature>
<dbReference type="Pfam" id="PF00662">
    <property type="entry name" value="Proton_antipo_N"/>
    <property type="match status" value="1"/>
</dbReference>
<dbReference type="InterPro" id="IPR001516">
    <property type="entry name" value="Proton_antipo_N"/>
</dbReference>
<evidence type="ECO:0000256" key="12">
    <source>
        <dbReference type="ARBA" id="ARBA00023027"/>
    </source>
</evidence>
<keyword evidence="14 17" id="KW-0496">Mitochondrion</keyword>
<comment type="function">
    <text evidence="1">Core subunit of the mitochondrial membrane respiratory chain NADH dehydrogenase (Complex I) that is believed to belong to the minimal assembly required for catalysis. Complex I functions in the transfer of electrons from NADH to the respiratory chain. The immediate electron acceptor for the enzyme is believed to be ubiquinone.</text>
</comment>
<evidence type="ECO:0000256" key="16">
    <source>
        <dbReference type="ARBA" id="ARBA00049551"/>
    </source>
</evidence>
<reference evidence="21" key="1">
    <citation type="submission" date="2018-05" db="EMBL/GenBank/DDBJ databases">
        <authorList>
            <person name="Bauer J.T."/>
            <person name="Keepers K.G."/>
            <person name="Pogoda C.S."/>
            <person name="DeHoff A.W."/>
            <person name="Tripp E.A."/>
            <person name="Lendemer J.C."/>
            <person name="Kane N.C."/>
        </authorList>
    </citation>
    <scope>NUCLEOTIDE SEQUENCE</scope>
</reference>
<dbReference type="Pfam" id="PF06455">
    <property type="entry name" value="NADH5_C"/>
    <property type="match status" value="1"/>
</dbReference>
<dbReference type="EC" id="7.1.1.2" evidence="3 17"/>
<evidence type="ECO:0000256" key="13">
    <source>
        <dbReference type="ARBA" id="ARBA00023075"/>
    </source>
</evidence>
<evidence type="ECO:0000256" key="1">
    <source>
        <dbReference type="ARBA" id="ARBA00003257"/>
    </source>
</evidence>
<feature type="transmembrane region" description="Helical" evidence="17">
    <location>
        <begin position="200"/>
        <end position="220"/>
    </location>
</feature>
<feature type="transmembrane region" description="Helical" evidence="17">
    <location>
        <begin position="407"/>
        <end position="429"/>
    </location>
</feature>
<feature type="transmembrane region" description="Helical" evidence="17">
    <location>
        <begin position="331"/>
        <end position="349"/>
    </location>
</feature>
<dbReference type="InterPro" id="IPR010934">
    <property type="entry name" value="NADH_DH_su5_C"/>
</dbReference>
<protein>
    <recommendedName>
        <fullName evidence="4 17">NADH-ubiquinone oxidoreductase chain 5</fullName>
        <ecNumber evidence="3 17">7.1.1.2</ecNumber>
    </recommendedName>
</protein>
<dbReference type="EMBL" id="MH359408">
    <property type="protein sequence ID" value="QBP39467.1"/>
    <property type="molecule type" value="Genomic_DNA"/>
</dbReference>
<evidence type="ECO:0000256" key="3">
    <source>
        <dbReference type="ARBA" id="ARBA00012944"/>
    </source>
</evidence>
<keyword evidence="11 17" id="KW-1133">Transmembrane helix</keyword>
<keyword evidence="15 17" id="KW-0472">Membrane</keyword>
<comment type="subcellular location">
    <subcellularLocation>
        <location evidence="2">Mitochondrion inner membrane</location>
        <topology evidence="2">Multi-pass membrane protein</topology>
    </subcellularLocation>
</comment>
<feature type="transmembrane region" description="Helical" evidence="17">
    <location>
        <begin position="450"/>
        <end position="469"/>
    </location>
</feature>
<comment type="similarity">
    <text evidence="17">Belongs to the complex I subunit 5 family.</text>
</comment>
<evidence type="ECO:0000256" key="17">
    <source>
        <dbReference type="RuleBase" id="RU003404"/>
    </source>
</evidence>
<dbReference type="NCBIfam" id="TIGR01974">
    <property type="entry name" value="NDH_I_L"/>
    <property type="match status" value="1"/>
</dbReference>
<sequence length="658" mass="73428">MAIIVLPLLGSIVSGFFGRKVGVTGAQLITCVSVVITTILSIFVFFEVGLNSIPVSLELFRWIDSESLNISWGFNFDSLTVSMLIPVLIVSSLVHIYSIGYMSHDPHNQRFFSYLSLFTFMMIILVTANNFLLMFVGWEGVGVCSYLLVNFWFTRIAANQSSISAFLTNRVGDCFLTIGMFAILWSFGEIDYSTVFALSPYINENIITIIGICLLIGAMAKSSQIGLHVWLPMAIPPTPVSALIHAATMVTAGVYLLMRTSPLIEYSSTVLILCLWIGAFTTIFSSLIGLFQQDIKKVIAYSTMSQQLGMMFIAVGLSSYNIALFHLINHAFYKGLLFLGAGAVIHAVADNQDFRKYGGLIVFLPLTYSVMLIASLSLVAFPFMTGFYSKDFILESAYGTFSFSATVVYFIATIGAMFTTLYSVKVLYLTFLTNPNGPLVNYNNAHEGNIFMSLPLIILAIFSIFFGYISKDIFIGLGSGFFADNSLFIHAKHEIILDTEFAVPILFKLLPLFFTISLSLISIILLEYSPKLLIYFKSTRYGYNIFSFFNQRFYIELFYNKYIINMVLKWGGQTTKVLDKGSIELLGPYGLELVLVKLSSNISKLDTGVITSYALYILIGLIFYIFIPYLSIFDNGLLILVLTGLFCLNYKLKDNLLK</sequence>
<dbReference type="AlphaFoldDB" id="A0A482JW86"/>
<dbReference type="GO" id="GO:0042773">
    <property type="term" value="P:ATP synthesis coupled electron transport"/>
    <property type="evidence" value="ECO:0007669"/>
    <property type="project" value="InterPro"/>
</dbReference>
<dbReference type="PRINTS" id="PR01434">
    <property type="entry name" value="NADHDHGNASE5"/>
</dbReference>
<evidence type="ECO:0000259" key="20">
    <source>
        <dbReference type="Pfam" id="PF06455"/>
    </source>
</evidence>
<gene>
    <name evidence="21" type="primary">nad5</name>
</gene>
<dbReference type="GO" id="GO:0008137">
    <property type="term" value="F:NADH dehydrogenase (ubiquinone) activity"/>
    <property type="evidence" value="ECO:0007669"/>
    <property type="project" value="UniProtKB-EC"/>
</dbReference>
<evidence type="ECO:0000256" key="14">
    <source>
        <dbReference type="ARBA" id="ARBA00023128"/>
    </source>
</evidence>
<feature type="domain" description="NADH-Ubiquinone oxidoreductase (complex I) chain 5 N-terminal" evidence="19">
    <location>
        <begin position="62"/>
        <end position="112"/>
    </location>
</feature>
<keyword evidence="9" id="KW-1278">Translocase</keyword>
<evidence type="ECO:0000256" key="15">
    <source>
        <dbReference type="ARBA" id="ARBA00023136"/>
    </source>
</evidence>
<keyword evidence="7 17" id="KW-0812">Transmembrane</keyword>
<evidence type="ECO:0000256" key="7">
    <source>
        <dbReference type="ARBA" id="ARBA00022692"/>
    </source>
</evidence>
<evidence type="ECO:0000256" key="9">
    <source>
        <dbReference type="ARBA" id="ARBA00022967"/>
    </source>
</evidence>
<feature type="transmembrane region" description="Helical" evidence="17">
    <location>
        <begin position="632"/>
        <end position="652"/>
    </location>
</feature>
<evidence type="ECO:0000256" key="6">
    <source>
        <dbReference type="ARBA" id="ARBA00022660"/>
    </source>
</evidence>
<evidence type="ECO:0000256" key="4">
    <source>
        <dbReference type="ARBA" id="ARBA00021096"/>
    </source>
</evidence>